<dbReference type="InterPro" id="IPR033336">
    <property type="entry name" value="SAXO1/2"/>
</dbReference>
<feature type="compositionally biased region" description="Basic and acidic residues" evidence="2">
    <location>
        <begin position="244"/>
        <end position="259"/>
    </location>
</feature>
<dbReference type="AlphaFoldDB" id="A0AAV6UCD0"/>
<dbReference type="EMBL" id="JAFNEN010000493">
    <property type="protein sequence ID" value="KAG8181834.1"/>
    <property type="molecule type" value="Genomic_DNA"/>
</dbReference>
<evidence type="ECO:0000256" key="1">
    <source>
        <dbReference type="ARBA" id="ARBA00008738"/>
    </source>
</evidence>
<name>A0AAV6UCD0_9ARAC</name>
<keyword evidence="4" id="KW-1185">Reference proteome</keyword>
<dbReference type="GO" id="GO:0008017">
    <property type="term" value="F:microtubule binding"/>
    <property type="evidence" value="ECO:0007669"/>
    <property type="project" value="InterPro"/>
</dbReference>
<dbReference type="Pfam" id="PF05217">
    <property type="entry name" value="SAXO1-2"/>
    <property type="match status" value="1"/>
</dbReference>
<evidence type="ECO:0000313" key="4">
    <source>
        <dbReference type="Proteomes" id="UP000827092"/>
    </source>
</evidence>
<dbReference type="GO" id="GO:0005856">
    <property type="term" value="C:cytoskeleton"/>
    <property type="evidence" value="ECO:0007669"/>
    <property type="project" value="TreeGrafter"/>
</dbReference>
<feature type="region of interest" description="Disordered" evidence="2">
    <location>
        <begin position="303"/>
        <end position="324"/>
    </location>
</feature>
<dbReference type="PANTHER" id="PTHR31516">
    <property type="entry name" value="STABILIZER OF AXONEMAL MICROTUBULES 2"/>
    <property type="match status" value="1"/>
</dbReference>
<comment type="caution">
    <text evidence="3">The sequence shown here is derived from an EMBL/GenBank/DDBJ whole genome shotgun (WGS) entry which is preliminary data.</text>
</comment>
<protein>
    <submittedName>
        <fullName evidence="3">Uncharacterized protein</fullName>
    </submittedName>
</protein>
<dbReference type="Proteomes" id="UP000827092">
    <property type="component" value="Unassembled WGS sequence"/>
</dbReference>
<evidence type="ECO:0000313" key="3">
    <source>
        <dbReference type="EMBL" id="KAG8181834.1"/>
    </source>
</evidence>
<proteinExistence type="inferred from homology"/>
<evidence type="ECO:0000256" key="2">
    <source>
        <dbReference type="SAM" id="MobiDB-lite"/>
    </source>
</evidence>
<dbReference type="PANTHER" id="PTHR31516:SF17">
    <property type="entry name" value="STABILIZER OF AXONEMAL MICROTUBULES 2"/>
    <property type="match status" value="1"/>
</dbReference>
<accession>A0AAV6UCD0</accession>
<feature type="region of interest" description="Disordered" evidence="2">
    <location>
        <begin position="235"/>
        <end position="264"/>
    </location>
</feature>
<feature type="region of interest" description="Disordered" evidence="2">
    <location>
        <begin position="198"/>
        <end position="218"/>
    </location>
</feature>
<reference evidence="3 4" key="1">
    <citation type="journal article" date="2022" name="Nat. Ecol. Evol.">
        <title>A masculinizing supergene underlies an exaggerated male reproductive morph in a spider.</title>
        <authorList>
            <person name="Hendrickx F."/>
            <person name="De Corte Z."/>
            <person name="Sonet G."/>
            <person name="Van Belleghem S.M."/>
            <person name="Kostlbacher S."/>
            <person name="Vangestel C."/>
        </authorList>
    </citation>
    <scope>NUCLEOTIDE SEQUENCE [LARGE SCALE GENOMIC DNA]</scope>
    <source>
        <strain evidence="3">W744_W776</strain>
    </source>
</reference>
<organism evidence="3 4">
    <name type="scientific">Oedothorax gibbosus</name>
    <dbReference type="NCBI Taxonomy" id="931172"/>
    <lineage>
        <taxon>Eukaryota</taxon>
        <taxon>Metazoa</taxon>
        <taxon>Ecdysozoa</taxon>
        <taxon>Arthropoda</taxon>
        <taxon>Chelicerata</taxon>
        <taxon>Arachnida</taxon>
        <taxon>Araneae</taxon>
        <taxon>Araneomorphae</taxon>
        <taxon>Entelegynae</taxon>
        <taxon>Araneoidea</taxon>
        <taxon>Linyphiidae</taxon>
        <taxon>Erigoninae</taxon>
        <taxon>Oedothorax</taxon>
    </lineage>
</organism>
<comment type="similarity">
    <text evidence="1">Belongs to the FAM154 family.</text>
</comment>
<gene>
    <name evidence="3" type="ORF">JTE90_003981</name>
</gene>
<feature type="compositionally biased region" description="Basic residues" evidence="2">
    <location>
        <begin position="303"/>
        <end position="313"/>
    </location>
</feature>
<sequence length="484" mass="54994">MVQCICEICICGQHQCEHTQNHRVPYAKDEHDACKLSEHKDRFRAFCCPSRAQPVLPKTNALNLTGSEGTVKLSTTKRDYVSHPVEKRAQKKAAVYKEPKGKFQQSTTYKSDFKPKIVKVRTAFVIAEPTKDGTMPGTLPGKFASETTYARNYVPKICPPRELPRVQGCTLTKLGQHFSGITETKLCYQPPNCSKREKAVPRKGELKAQSGSFDGQTTHKTDFTAKFVEPPKTIKTTSKWKPTSSDKFHGTTTHAHDYKCPPPVKRNEVNIPKESYQKWQGPFEGISNYKKDFPAHDVSARKLPKWHPSSRSHTKSDLPPLNGQTTYKTDFLSPPEDLQPVVSKHAKDNLTLSKGTMEQITSSMRDYRRFDCPVKTISFKPETRYKKPEGKFADCTTTKCNFTAKVGERVEINKTKVADNIEMPEGPMEDCSTTKKDFQWKCIDCPAKYLKEFGKDALPAEYKFVEKEKGHVYFKKMKKSSLRN</sequence>